<evidence type="ECO:0000313" key="4">
    <source>
        <dbReference type="Proteomes" id="UP001324115"/>
    </source>
</evidence>
<dbReference type="PROSITE" id="PS51257">
    <property type="entry name" value="PROKAR_LIPOPROTEIN"/>
    <property type="match status" value="1"/>
</dbReference>
<feature type="transmembrane region" description="Helical" evidence="1">
    <location>
        <begin position="16"/>
        <end position="37"/>
    </location>
</feature>
<dbReference type="InterPro" id="IPR002130">
    <property type="entry name" value="Cyclophilin-type_PPIase_dom"/>
</dbReference>
<comment type="caution">
    <text evidence="3">The sequence shown here is derived from an EMBL/GenBank/DDBJ whole genome shotgun (WGS) entry which is preliminary data.</text>
</comment>
<reference evidence="3 4" key="1">
    <citation type="journal article" date="2023" name="G3 (Bethesda)">
        <title>A haplotype-resolved chromosome-scale genome for Quercus rubra L. provides insights into the genetics of adaptive traits for red oak species.</title>
        <authorList>
            <person name="Kapoor B."/>
            <person name="Jenkins J."/>
            <person name="Schmutz J."/>
            <person name="Zhebentyayeva T."/>
            <person name="Kuelheim C."/>
            <person name="Coggeshall M."/>
            <person name="Heim C."/>
            <person name="Lasky J.R."/>
            <person name="Leites L."/>
            <person name="Islam-Faridi N."/>
            <person name="Romero-Severson J."/>
            <person name="DeLeo V.L."/>
            <person name="Lucas S.M."/>
            <person name="Lazic D."/>
            <person name="Gailing O."/>
            <person name="Carlson J."/>
            <person name="Staton M."/>
        </authorList>
    </citation>
    <scope>NUCLEOTIDE SEQUENCE [LARGE SCALE GENOMIC DNA]</scope>
    <source>
        <strain evidence="3">Pseudo-F2</strain>
    </source>
</reference>
<evidence type="ECO:0000256" key="1">
    <source>
        <dbReference type="SAM" id="Phobius"/>
    </source>
</evidence>
<proteinExistence type="predicted"/>
<accession>A0AAN7DXB5</accession>
<dbReference type="InterPro" id="IPR029000">
    <property type="entry name" value="Cyclophilin-like_dom_sf"/>
</dbReference>
<keyword evidence="1" id="KW-0472">Membrane</keyword>
<dbReference type="EMBL" id="JAXUIC010000012">
    <property type="protein sequence ID" value="KAK4557693.1"/>
    <property type="molecule type" value="Genomic_DNA"/>
</dbReference>
<organism evidence="3 4">
    <name type="scientific">Quercus rubra</name>
    <name type="common">Northern red oak</name>
    <name type="synonym">Quercus borealis</name>
    <dbReference type="NCBI Taxonomy" id="3512"/>
    <lineage>
        <taxon>Eukaryota</taxon>
        <taxon>Viridiplantae</taxon>
        <taxon>Streptophyta</taxon>
        <taxon>Embryophyta</taxon>
        <taxon>Tracheophyta</taxon>
        <taxon>Spermatophyta</taxon>
        <taxon>Magnoliopsida</taxon>
        <taxon>eudicotyledons</taxon>
        <taxon>Gunneridae</taxon>
        <taxon>Pentapetalae</taxon>
        <taxon>rosids</taxon>
        <taxon>fabids</taxon>
        <taxon>Fagales</taxon>
        <taxon>Fagaceae</taxon>
        <taxon>Quercus</taxon>
    </lineage>
</organism>
<dbReference type="AlphaFoldDB" id="A0AAN7DXB5"/>
<keyword evidence="1" id="KW-0812">Transmembrane</keyword>
<dbReference type="FunFam" id="2.40.100.10:FF:000086">
    <property type="entry name" value="Predicted protein"/>
    <property type="match status" value="1"/>
</dbReference>
<sequence>MGRKPNDSESTSNTSLILLLVVLSSCALVYLFLSVFLTPSREYYIQLEPVLLEEDAVAGEENGACCRGIENMELWGNAVKWGSDFKFNSSEECCKACKAMCSGNDGPCLCDSWVFCGNREACGSKFGEGIVGLETEYGTLHIKLFPDCAPHSVTYILELLTLRHCAGCQFYRAESRGLSWDSEGNHIKNAPLGPPFALIQGKLEPQGITFNKIPTEVCPIIRRGSVAWIGSGPEFFISLANHQEWKNAYTVFGSVLPEDMEIVEKIAQLPTTPDVWNNINVTVLKKPVPLSIQRIKKSNGDLNGM</sequence>
<keyword evidence="1" id="KW-1133">Transmembrane helix</keyword>
<evidence type="ECO:0000259" key="2">
    <source>
        <dbReference type="Pfam" id="PF00160"/>
    </source>
</evidence>
<dbReference type="PANTHER" id="PTHR46873">
    <property type="entry name" value="EXPRESSED PROTEIN"/>
    <property type="match status" value="1"/>
</dbReference>
<dbReference type="GO" id="GO:0003755">
    <property type="term" value="F:peptidyl-prolyl cis-trans isomerase activity"/>
    <property type="evidence" value="ECO:0007669"/>
    <property type="project" value="InterPro"/>
</dbReference>
<dbReference type="PANTHER" id="PTHR46873:SF1">
    <property type="entry name" value="EXPRESSED PROTEIN"/>
    <property type="match status" value="1"/>
</dbReference>
<name>A0AAN7DXB5_QUERU</name>
<evidence type="ECO:0000313" key="3">
    <source>
        <dbReference type="EMBL" id="KAK4557693.1"/>
    </source>
</evidence>
<keyword evidence="4" id="KW-1185">Reference proteome</keyword>
<feature type="domain" description="PPIase cyclophilin-type" evidence="2">
    <location>
        <begin position="131"/>
        <end position="284"/>
    </location>
</feature>
<dbReference type="Proteomes" id="UP001324115">
    <property type="component" value="Unassembled WGS sequence"/>
</dbReference>
<dbReference type="Pfam" id="PF00160">
    <property type="entry name" value="Pro_isomerase"/>
    <property type="match status" value="1"/>
</dbReference>
<dbReference type="Gene3D" id="2.40.100.10">
    <property type="entry name" value="Cyclophilin-like"/>
    <property type="match status" value="1"/>
</dbReference>
<dbReference type="SUPFAM" id="SSF50891">
    <property type="entry name" value="Cyclophilin-like"/>
    <property type="match status" value="1"/>
</dbReference>
<gene>
    <name evidence="3" type="ORF">RGQ29_007453</name>
</gene>
<protein>
    <recommendedName>
        <fullName evidence="2">PPIase cyclophilin-type domain-containing protein</fullName>
    </recommendedName>
</protein>